<reference evidence="2 3" key="1">
    <citation type="journal article" date="2013" name="BMC Genomics">
        <title>Reconstruction of the lipid metabolism for the microalga Monoraphidium neglectum from its genome sequence reveals characteristics suitable for biofuel production.</title>
        <authorList>
            <person name="Bogen C."/>
            <person name="Al-Dilaimi A."/>
            <person name="Albersmeier A."/>
            <person name="Wichmann J."/>
            <person name="Grundmann M."/>
            <person name="Rupp O."/>
            <person name="Lauersen K.J."/>
            <person name="Blifernez-Klassen O."/>
            <person name="Kalinowski J."/>
            <person name="Goesmann A."/>
            <person name="Mussgnug J.H."/>
            <person name="Kruse O."/>
        </authorList>
    </citation>
    <scope>NUCLEOTIDE SEQUENCE [LARGE SCALE GENOMIC DNA]</scope>
    <source>
        <strain evidence="2 3">SAG 48.87</strain>
    </source>
</reference>
<gene>
    <name evidence="2" type="ORF">MNEG_2869</name>
</gene>
<dbReference type="RefSeq" id="XP_013904109.1">
    <property type="nucleotide sequence ID" value="XM_014048655.1"/>
</dbReference>
<dbReference type="Proteomes" id="UP000054498">
    <property type="component" value="Unassembled WGS sequence"/>
</dbReference>
<protein>
    <submittedName>
        <fullName evidence="2">Uncharacterized protein</fullName>
    </submittedName>
</protein>
<dbReference type="KEGG" id="mng:MNEG_2869"/>
<accession>A0A0D2MR65</accession>
<proteinExistence type="predicted"/>
<dbReference type="EMBL" id="KK100559">
    <property type="protein sequence ID" value="KIZ05090.1"/>
    <property type="molecule type" value="Genomic_DNA"/>
</dbReference>
<keyword evidence="1" id="KW-0732">Signal</keyword>
<sequence length="270" mass="25932">MARMELALALIVMLTSLGGSHGAAAVLKITYTSTNCSGAAISATTSIVTACPAGVTATAACKPEAAGSVSTRCLANSTFASPYTAYVPAAALAEEGTDLTFVPDNCGKPGNITVSVSGKVCKATGKDSAAPYCIGPNVTTVSFAGSADCTVGKGINVAGTPLACAVAGKRAGYCLSAAVPEGCKDELLIINPELEVISCVGGGPGGKTYSAFNNDLPAVQEAIPSISDSPTAGSSSSSGSAAAPAKSAAGSAALSAGLAAAAGAAVLLMA</sequence>
<feature type="signal peptide" evidence="1">
    <location>
        <begin position="1"/>
        <end position="22"/>
    </location>
</feature>
<evidence type="ECO:0000313" key="3">
    <source>
        <dbReference type="Proteomes" id="UP000054498"/>
    </source>
</evidence>
<feature type="chain" id="PRO_5002247173" evidence="1">
    <location>
        <begin position="23"/>
        <end position="270"/>
    </location>
</feature>
<dbReference type="OrthoDB" id="10608262at2759"/>
<keyword evidence="3" id="KW-1185">Reference proteome</keyword>
<organism evidence="2 3">
    <name type="scientific">Monoraphidium neglectum</name>
    <dbReference type="NCBI Taxonomy" id="145388"/>
    <lineage>
        <taxon>Eukaryota</taxon>
        <taxon>Viridiplantae</taxon>
        <taxon>Chlorophyta</taxon>
        <taxon>core chlorophytes</taxon>
        <taxon>Chlorophyceae</taxon>
        <taxon>CS clade</taxon>
        <taxon>Sphaeropleales</taxon>
        <taxon>Selenastraceae</taxon>
        <taxon>Monoraphidium</taxon>
    </lineage>
</organism>
<dbReference type="GeneID" id="25735747"/>
<dbReference type="AlphaFoldDB" id="A0A0D2MR65"/>
<name>A0A0D2MR65_9CHLO</name>
<evidence type="ECO:0000313" key="2">
    <source>
        <dbReference type="EMBL" id="KIZ05090.1"/>
    </source>
</evidence>
<evidence type="ECO:0000256" key="1">
    <source>
        <dbReference type="SAM" id="SignalP"/>
    </source>
</evidence>